<dbReference type="GO" id="GO:0071880">
    <property type="term" value="P:adenylate cyclase-activating adrenergic receptor signaling pathway"/>
    <property type="evidence" value="ECO:0007669"/>
    <property type="project" value="TreeGrafter"/>
</dbReference>
<keyword evidence="3" id="KW-0675">Receptor</keyword>
<dbReference type="PANTHER" id="PTHR24248:SF72">
    <property type="entry name" value="G-PROTEIN COUPLED RECEPTORS FAMILY 1 PROFILE DOMAIN-CONTAINING PROTEIN"/>
    <property type="match status" value="1"/>
</dbReference>
<dbReference type="Proteomes" id="UP001487740">
    <property type="component" value="Unassembled WGS sequence"/>
</dbReference>
<keyword evidence="6" id="KW-1185">Reference proteome</keyword>
<dbReference type="Gene3D" id="1.20.1070.10">
    <property type="entry name" value="Rhodopsin 7-helix transmembrane proteins"/>
    <property type="match status" value="1"/>
</dbReference>
<evidence type="ECO:0000313" key="5">
    <source>
        <dbReference type="EMBL" id="KAK8398654.1"/>
    </source>
</evidence>
<organism evidence="5 6">
    <name type="scientific">Scylla paramamosain</name>
    <name type="common">Mud crab</name>
    <dbReference type="NCBI Taxonomy" id="85552"/>
    <lineage>
        <taxon>Eukaryota</taxon>
        <taxon>Metazoa</taxon>
        <taxon>Ecdysozoa</taxon>
        <taxon>Arthropoda</taxon>
        <taxon>Crustacea</taxon>
        <taxon>Multicrustacea</taxon>
        <taxon>Malacostraca</taxon>
        <taxon>Eumalacostraca</taxon>
        <taxon>Eucarida</taxon>
        <taxon>Decapoda</taxon>
        <taxon>Pleocyemata</taxon>
        <taxon>Brachyura</taxon>
        <taxon>Eubrachyura</taxon>
        <taxon>Portunoidea</taxon>
        <taxon>Portunidae</taxon>
        <taxon>Portuninae</taxon>
        <taxon>Scylla</taxon>
    </lineage>
</organism>
<dbReference type="GO" id="GO:0007204">
    <property type="term" value="P:positive regulation of cytosolic calcium ion concentration"/>
    <property type="evidence" value="ECO:0007669"/>
    <property type="project" value="TreeGrafter"/>
</dbReference>
<evidence type="ECO:0000256" key="2">
    <source>
        <dbReference type="ARBA" id="ARBA00023040"/>
    </source>
</evidence>
<evidence type="ECO:0000256" key="3">
    <source>
        <dbReference type="ARBA" id="ARBA00023170"/>
    </source>
</evidence>
<evidence type="ECO:0000256" key="4">
    <source>
        <dbReference type="ARBA" id="ARBA00023224"/>
    </source>
</evidence>
<dbReference type="GO" id="GO:0007267">
    <property type="term" value="P:cell-cell signaling"/>
    <property type="evidence" value="ECO:0007669"/>
    <property type="project" value="TreeGrafter"/>
</dbReference>
<dbReference type="GO" id="GO:0043410">
    <property type="term" value="P:positive regulation of MAPK cascade"/>
    <property type="evidence" value="ECO:0007669"/>
    <property type="project" value="TreeGrafter"/>
</dbReference>
<proteinExistence type="predicted"/>
<dbReference type="AlphaFoldDB" id="A0AAW0UEU4"/>
<dbReference type="GO" id="GO:0007200">
    <property type="term" value="P:phospholipase C-activating G protein-coupled receptor signaling pathway"/>
    <property type="evidence" value="ECO:0007669"/>
    <property type="project" value="TreeGrafter"/>
</dbReference>
<dbReference type="SUPFAM" id="SSF81321">
    <property type="entry name" value="Family A G protein-coupled receptor-like"/>
    <property type="match status" value="1"/>
</dbReference>
<comment type="subcellular location">
    <subcellularLocation>
        <location evidence="1">Membrane</location>
        <topology evidence="1">Multi-pass membrane protein</topology>
    </subcellularLocation>
</comment>
<gene>
    <name evidence="5" type="ORF">O3P69_004054</name>
</gene>
<comment type="caution">
    <text evidence="5">The sequence shown here is derived from an EMBL/GenBank/DDBJ whole genome shotgun (WGS) entry which is preliminary data.</text>
</comment>
<evidence type="ECO:0000313" key="6">
    <source>
        <dbReference type="Proteomes" id="UP001487740"/>
    </source>
</evidence>
<evidence type="ECO:0000256" key="1">
    <source>
        <dbReference type="ARBA" id="ARBA00004141"/>
    </source>
</evidence>
<protein>
    <submittedName>
        <fullName evidence="5">Uncharacterized protein</fullName>
    </submittedName>
</protein>
<dbReference type="PANTHER" id="PTHR24248">
    <property type="entry name" value="ADRENERGIC RECEPTOR-RELATED G-PROTEIN COUPLED RECEPTOR"/>
    <property type="match status" value="1"/>
</dbReference>
<keyword evidence="4" id="KW-0807">Transducer</keyword>
<keyword evidence="2" id="KW-0297">G-protein coupled receptor</keyword>
<dbReference type="GO" id="GO:0005886">
    <property type="term" value="C:plasma membrane"/>
    <property type="evidence" value="ECO:0007669"/>
    <property type="project" value="TreeGrafter"/>
</dbReference>
<accession>A0AAW0UEU4</accession>
<name>A0AAW0UEU4_SCYPA</name>
<reference evidence="5 6" key="1">
    <citation type="submission" date="2023-03" db="EMBL/GenBank/DDBJ databases">
        <title>High-quality genome of Scylla paramamosain provides insights in environmental adaptation.</title>
        <authorList>
            <person name="Zhang L."/>
        </authorList>
    </citation>
    <scope>NUCLEOTIDE SEQUENCE [LARGE SCALE GENOMIC DNA]</scope>
    <source>
        <strain evidence="5">LZ_2023a</strain>
        <tissue evidence="5">Muscle</tissue>
    </source>
</reference>
<sequence>MLHLSPSAFLPSLRNFENTTTTSSCCRRRRRRRRRNQAGRSLRLMYIHSTDSLCGSCRISETLFATFFWLGYFNSCLNPFIYACTSREFKRAFKRILCRGRGRGRRSLNHATFHSAIWRRDTGGLSPNPSSRGIEGLLATTMPLADPCGAVWKAPKALEDPGWEGGFTGGVGIRDPDSRLRGADVAAGSHSAPVTVTARLYLIVEKS</sequence>
<dbReference type="GO" id="GO:0004937">
    <property type="term" value="F:alpha1-adrenergic receptor activity"/>
    <property type="evidence" value="ECO:0007669"/>
    <property type="project" value="TreeGrafter"/>
</dbReference>
<dbReference type="EMBL" id="JARAKH010000012">
    <property type="protein sequence ID" value="KAK8398654.1"/>
    <property type="molecule type" value="Genomic_DNA"/>
</dbReference>